<dbReference type="NCBIfam" id="NF033516">
    <property type="entry name" value="transpos_IS3"/>
    <property type="match status" value="1"/>
</dbReference>
<evidence type="ECO:0000313" key="2">
    <source>
        <dbReference type="EMBL" id="SVA69728.1"/>
    </source>
</evidence>
<sequence>MSRSSLYYQPKPRDDGDVIELLTKLVEKYPRYGFDKLFSKIRALGHPWNHKRVHRVYQEMKLNLRRKHKRRYPSVDPKPLLQPIYPNRCWSMDFMSDALYGGMKFRTFNIVDDFNREVLTIAINNSITSQYVTRTLEQLIEIRGVPDQIRMDHGPEFTSHHLREWCDLWDIEMVFTQPGKPTQNAFIERFNGTYRREVLECWCFKTLEEVREETERWIREYNTERPHQSLRDLSPIQFLQQRGFGQFSIYAL</sequence>
<dbReference type="PROSITE" id="PS50994">
    <property type="entry name" value="INTEGRASE"/>
    <property type="match status" value="1"/>
</dbReference>
<gene>
    <name evidence="2" type="ORF">METZ01_LOCUS122582</name>
</gene>
<evidence type="ECO:0000259" key="1">
    <source>
        <dbReference type="PROSITE" id="PS50994"/>
    </source>
</evidence>
<name>A0A381XY92_9ZZZZ</name>
<dbReference type="EMBL" id="UINC01016815">
    <property type="protein sequence ID" value="SVA69728.1"/>
    <property type="molecule type" value="Genomic_DNA"/>
</dbReference>
<dbReference type="Pfam" id="PF13683">
    <property type="entry name" value="rve_3"/>
    <property type="match status" value="1"/>
</dbReference>
<proteinExistence type="predicted"/>
<feature type="domain" description="Integrase catalytic" evidence="1">
    <location>
        <begin position="82"/>
        <end position="243"/>
    </location>
</feature>
<dbReference type="InterPro" id="IPR036397">
    <property type="entry name" value="RNaseH_sf"/>
</dbReference>
<organism evidence="2">
    <name type="scientific">marine metagenome</name>
    <dbReference type="NCBI Taxonomy" id="408172"/>
    <lineage>
        <taxon>unclassified sequences</taxon>
        <taxon>metagenomes</taxon>
        <taxon>ecological metagenomes</taxon>
    </lineage>
</organism>
<accession>A0A381XY92</accession>
<dbReference type="InterPro" id="IPR025948">
    <property type="entry name" value="HTH-like_dom"/>
</dbReference>
<reference evidence="2" key="1">
    <citation type="submission" date="2018-05" db="EMBL/GenBank/DDBJ databases">
        <authorList>
            <person name="Lanie J.A."/>
            <person name="Ng W.-L."/>
            <person name="Kazmierczak K.M."/>
            <person name="Andrzejewski T.M."/>
            <person name="Davidsen T.M."/>
            <person name="Wayne K.J."/>
            <person name="Tettelin H."/>
            <person name="Glass J.I."/>
            <person name="Rusch D."/>
            <person name="Podicherti R."/>
            <person name="Tsui H.-C.T."/>
            <person name="Winkler M.E."/>
        </authorList>
    </citation>
    <scope>NUCLEOTIDE SEQUENCE</scope>
</reference>
<dbReference type="InterPro" id="IPR012337">
    <property type="entry name" value="RNaseH-like_sf"/>
</dbReference>
<dbReference type="InterPro" id="IPR001584">
    <property type="entry name" value="Integrase_cat-core"/>
</dbReference>
<dbReference type="GO" id="GO:0003676">
    <property type="term" value="F:nucleic acid binding"/>
    <property type="evidence" value="ECO:0007669"/>
    <property type="project" value="InterPro"/>
</dbReference>
<dbReference type="Gene3D" id="3.30.420.10">
    <property type="entry name" value="Ribonuclease H-like superfamily/Ribonuclease H"/>
    <property type="match status" value="1"/>
</dbReference>
<dbReference type="SUPFAM" id="SSF53098">
    <property type="entry name" value="Ribonuclease H-like"/>
    <property type="match status" value="1"/>
</dbReference>
<dbReference type="AlphaFoldDB" id="A0A381XY92"/>
<dbReference type="PANTHER" id="PTHR47515:SF2">
    <property type="entry name" value="INTEGRASE CORE DOMAIN PROTEIN"/>
    <property type="match status" value="1"/>
</dbReference>
<dbReference type="InterPro" id="IPR048020">
    <property type="entry name" value="Transpos_IS3"/>
</dbReference>
<dbReference type="PANTHER" id="PTHR47515">
    <property type="entry name" value="LOW CALCIUM RESPONSE LOCUS PROTEIN T"/>
    <property type="match status" value="1"/>
</dbReference>
<protein>
    <recommendedName>
        <fullName evidence="1">Integrase catalytic domain-containing protein</fullName>
    </recommendedName>
</protein>
<dbReference type="Pfam" id="PF13276">
    <property type="entry name" value="HTH_21"/>
    <property type="match status" value="1"/>
</dbReference>
<dbReference type="GO" id="GO:0015074">
    <property type="term" value="P:DNA integration"/>
    <property type="evidence" value="ECO:0007669"/>
    <property type="project" value="InterPro"/>
</dbReference>